<dbReference type="InterPro" id="IPR000757">
    <property type="entry name" value="Beta-glucanase-like"/>
</dbReference>
<dbReference type="GO" id="GO:0006865">
    <property type="term" value="P:amino acid transport"/>
    <property type="evidence" value="ECO:0007669"/>
    <property type="project" value="InterPro"/>
</dbReference>
<dbReference type="InterPro" id="IPR013320">
    <property type="entry name" value="ConA-like_dom_sf"/>
</dbReference>
<feature type="transmembrane region" description="Helical" evidence="6">
    <location>
        <begin position="361"/>
        <end position="381"/>
    </location>
</feature>
<feature type="transmembrane region" description="Helical" evidence="6">
    <location>
        <begin position="220"/>
        <end position="238"/>
    </location>
</feature>
<evidence type="ECO:0000256" key="1">
    <source>
        <dbReference type="ARBA" id="ARBA00004141"/>
    </source>
</evidence>
<name>A0A138ZXN2_GONPJ</name>
<evidence type="ECO:0000313" key="8">
    <source>
        <dbReference type="EMBL" id="KXS09262.1"/>
    </source>
</evidence>
<dbReference type="Pfam" id="PF13520">
    <property type="entry name" value="AA_permease_2"/>
    <property type="match status" value="1"/>
</dbReference>
<evidence type="ECO:0000259" key="7">
    <source>
        <dbReference type="PROSITE" id="PS51762"/>
    </source>
</evidence>
<dbReference type="InterPro" id="IPR002293">
    <property type="entry name" value="AA/rel_permease1"/>
</dbReference>
<protein>
    <submittedName>
        <fullName evidence="8">Glycoside hydrolase family 16 protein</fullName>
    </submittedName>
</protein>
<keyword evidence="5 6" id="KW-0472">Membrane</keyword>
<dbReference type="PROSITE" id="PS00218">
    <property type="entry name" value="AMINO_ACID_PERMEASE_1"/>
    <property type="match status" value="1"/>
</dbReference>
<keyword evidence="9" id="KW-1185">Reference proteome</keyword>
<keyword evidence="3 6" id="KW-0812">Transmembrane</keyword>
<dbReference type="Gene3D" id="1.20.1740.10">
    <property type="entry name" value="Amino acid/polyamine transporter I"/>
    <property type="match status" value="1"/>
</dbReference>
<dbReference type="STRING" id="1344416.A0A138ZXN2"/>
<sequence length="965" mass="103853">MASNDDIVRLAKMGYRQEFKRGFTLIHNFGVSFSHISIIIGVGTLLSYTLLCGGPAGAIIGWFVVSFLSLMVALSMGEICSAYPTAGGLYYWCAKLGGEKWGPISAWYTGWFNLSGEIGGLASGGFAVSGMMWSVVLLWNPDTEVSLAKLTATAECVLVFCGLMNSITDEVIAHVTEFSVFIHLAGTVFIIAVLLAKAPVLQSSSFVFTQFENQTGQDSMGFAVLLGFLFPAWTYLGYDASAHVSEETHNSHTEAAKGVILSVVISIIAGFVLLLGCLYSIQDVDAVLSSPFPQQIMQIFVDAAGQNWATALMVIVMAASVCCIICAVTANSRMMYAFARDAGFGHAVSKFFYWSHPTTKLPLRTVWLGTGVAMILTLAGFGSNVALSAFASIGTIGLMTAYIIPTIIKAFVAKDTFKPGPIHLGPFSLIVNYIAIAWVCFLFVLLCLPSFYPVTALNLNYASIMISFIVTFTTLYWFLSAKKWFKGPITHVTEEEIAALEAEAERLNPAPFHSPLHSLALASAAMHVPLSRSLSPSGAALAALAAACAAAATLPALVSSNALPSIEKFGRGQPACRSVRDDFDNAWTMATVDAATWDTTWVNEEWPYEHAVIENGHLVLRMNLLNNYTNPSGKNEGTGATVSFNPFFDTGKVCFSMKASPGKGVVSAFIVSSFTPNQPVDDNLLWEWVATAQTNYYAYGKDTPRAQVVSGLKDYASQYHTYCVERCTDFVAWSVDGKEVRRITPTSVGGVANFPNRGGKSAFNIWDDTYFQCCPGHGRRGPGYTTWASGPTSWSGNPTYEMYVDWAEVSCGCASDPKPPPPPPPPPTARSCDTIHAAYAAGTKLTAQDYSDWNTWKCSTWFPGGIGSPSTPPPPPPPPPATTRSCDSIHTAYAAGTTLTAQDYSDWASWKCSTWYPGGIGAAPPPATRSCDSIYNAVKGGATKTQQDVSDWDAWKCSLYYPGGI</sequence>
<comment type="subcellular location">
    <subcellularLocation>
        <location evidence="1">Membrane</location>
        <topology evidence="1">Multi-pass membrane protein</topology>
    </subcellularLocation>
</comment>
<feature type="transmembrane region" description="Helical" evidence="6">
    <location>
        <begin position="56"/>
        <end position="74"/>
    </location>
</feature>
<dbReference type="PANTHER" id="PTHR45649:SF26">
    <property type="entry name" value="OS04G0435100 PROTEIN"/>
    <property type="match status" value="1"/>
</dbReference>
<keyword evidence="8" id="KW-0378">Hydrolase</keyword>
<keyword evidence="4 6" id="KW-1133">Transmembrane helix</keyword>
<evidence type="ECO:0000256" key="5">
    <source>
        <dbReference type="ARBA" id="ARBA00023136"/>
    </source>
</evidence>
<keyword evidence="2" id="KW-0813">Transport</keyword>
<dbReference type="GO" id="GO:0016020">
    <property type="term" value="C:membrane"/>
    <property type="evidence" value="ECO:0007669"/>
    <property type="project" value="UniProtKB-SubCell"/>
</dbReference>
<proteinExistence type="predicted"/>
<dbReference type="InterPro" id="IPR004840">
    <property type="entry name" value="Amino_acid_permease_CS"/>
</dbReference>
<feature type="domain" description="GH16" evidence="7">
    <location>
        <begin position="558"/>
        <end position="815"/>
    </location>
</feature>
<feature type="transmembrane region" description="Helical" evidence="6">
    <location>
        <begin position="25"/>
        <end position="50"/>
    </location>
</feature>
<feature type="transmembrane region" description="Helical" evidence="6">
    <location>
        <begin position="259"/>
        <end position="281"/>
    </location>
</feature>
<dbReference type="GO" id="GO:0022857">
    <property type="term" value="F:transmembrane transporter activity"/>
    <property type="evidence" value="ECO:0007669"/>
    <property type="project" value="InterPro"/>
</dbReference>
<reference evidence="8 9" key="1">
    <citation type="journal article" date="2015" name="Genome Biol. Evol.">
        <title>Phylogenomic analyses indicate that early fungi evolved digesting cell walls of algal ancestors of land plants.</title>
        <authorList>
            <person name="Chang Y."/>
            <person name="Wang S."/>
            <person name="Sekimoto S."/>
            <person name="Aerts A.L."/>
            <person name="Choi C."/>
            <person name="Clum A."/>
            <person name="LaButti K.M."/>
            <person name="Lindquist E.A."/>
            <person name="Yee Ngan C."/>
            <person name="Ohm R.A."/>
            <person name="Salamov A.A."/>
            <person name="Grigoriev I.V."/>
            <person name="Spatafora J.W."/>
            <person name="Berbee M.L."/>
        </authorList>
    </citation>
    <scope>NUCLEOTIDE SEQUENCE [LARGE SCALE GENOMIC DNA]</scope>
    <source>
        <strain evidence="8 9">JEL478</strain>
    </source>
</reference>
<dbReference type="Proteomes" id="UP000070544">
    <property type="component" value="Unassembled WGS sequence"/>
</dbReference>
<feature type="transmembrane region" description="Helical" evidence="6">
    <location>
        <begin position="387"/>
        <end position="408"/>
    </location>
</feature>
<evidence type="ECO:0000256" key="2">
    <source>
        <dbReference type="ARBA" id="ARBA00022448"/>
    </source>
</evidence>
<feature type="transmembrane region" description="Helical" evidence="6">
    <location>
        <begin position="118"/>
        <end position="139"/>
    </location>
</feature>
<gene>
    <name evidence="8" type="ORF">M427DRAFT_39190</name>
</gene>
<dbReference type="PROSITE" id="PS51762">
    <property type="entry name" value="GH16_2"/>
    <property type="match status" value="1"/>
</dbReference>
<dbReference type="AlphaFoldDB" id="A0A138ZXN2"/>
<feature type="transmembrane region" description="Helical" evidence="6">
    <location>
        <begin position="145"/>
        <end position="168"/>
    </location>
</feature>
<dbReference type="Gene3D" id="2.60.120.200">
    <property type="match status" value="1"/>
</dbReference>
<dbReference type="EMBL" id="KQ965873">
    <property type="protein sequence ID" value="KXS09262.1"/>
    <property type="molecule type" value="Genomic_DNA"/>
</dbReference>
<evidence type="ECO:0000256" key="6">
    <source>
        <dbReference type="SAM" id="Phobius"/>
    </source>
</evidence>
<dbReference type="PANTHER" id="PTHR45649">
    <property type="entry name" value="AMINO-ACID PERMEASE BAT1"/>
    <property type="match status" value="1"/>
</dbReference>
<feature type="transmembrane region" description="Helical" evidence="6">
    <location>
        <begin position="429"/>
        <end position="452"/>
    </location>
</feature>
<accession>A0A138ZXN2</accession>
<dbReference type="SUPFAM" id="SSF49899">
    <property type="entry name" value="Concanavalin A-like lectins/glucanases"/>
    <property type="match status" value="1"/>
</dbReference>
<evidence type="ECO:0000256" key="4">
    <source>
        <dbReference type="ARBA" id="ARBA00022989"/>
    </source>
</evidence>
<evidence type="ECO:0000256" key="3">
    <source>
        <dbReference type="ARBA" id="ARBA00022692"/>
    </source>
</evidence>
<feature type="transmembrane region" description="Helical" evidence="6">
    <location>
        <begin position="180"/>
        <end position="200"/>
    </location>
</feature>
<dbReference type="GO" id="GO:0004553">
    <property type="term" value="F:hydrolase activity, hydrolyzing O-glycosyl compounds"/>
    <property type="evidence" value="ECO:0007669"/>
    <property type="project" value="InterPro"/>
</dbReference>
<evidence type="ECO:0000313" key="9">
    <source>
        <dbReference type="Proteomes" id="UP000070544"/>
    </source>
</evidence>
<organism evidence="8 9">
    <name type="scientific">Gonapodya prolifera (strain JEL478)</name>
    <name type="common">Monoblepharis prolifera</name>
    <dbReference type="NCBI Taxonomy" id="1344416"/>
    <lineage>
        <taxon>Eukaryota</taxon>
        <taxon>Fungi</taxon>
        <taxon>Fungi incertae sedis</taxon>
        <taxon>Chytridiomycota</taxon>
        <taxon>Chytridiomycota incertae sedis</taxon>
        <taxon>Monoblepharidomycetes</taxon>
        <taxon>Monoblepharidales</taxon>
        <taxon>Gonapodyaceae</taxon>
        <taxon>Gonapodya</taxon>
    </lineage>
</organism>
<feature type="transmembrane region" description="Helical" evidence="6">
    <location>
        <begin position="458"/>
        <end position="479"/>
    </location>
</feature>
<dbReference type="GO" id="GO:0005975">
    <property type="term" value="P:carbohydrate metabolic process"/>
    <property type="evidence" value="ECO:0007669"/>
    <property type="project" value="InterPro"/>
</dbReference>
<feature type="transmembrane region" description="Helical" evidence="6">
    <location>
        <begin position="308"/>
        <end position="330"/>
    </location>
</feature>
<dbReference type="Pfam" id="PF00722">
    <property type="entry name" value="Glyco_hydro_16"/>
    <property type="match status" value="1"/>
</dbReference>
<dbReference type="OrthoDB" id="3900342at2759"/>